<feature type="region of interest" description="Disordered" evidence="1">
    <location>
        <begin position="145"/>
        <end position="167"/>
    </location>
</feature>
<accession>A0A8J3MMQ8</accession>
<protein>
    <submittedName>
        <fullName evidence="2">Uncharacterized protein</fullName>
    </submittedName>
</protein>
<sequence length="167" mass="19029">MFTSSYPFLHSLSRQVLKSEDLAIIKKSSDLQSCFTAFEVIKIMPHLGELIKTNIKKENAQAIAEYINNEEQELIKEFGEIEEGYGSDEQLSFVLKYLLDTIEHIILKSHINERTQKDKGADAVSLAQKANTFLNKLKDVCQNPSTVSTKPQLEGIEPLAKRQRMER</sequence>
<dbReference type="Proteomes" id="UP000637906">
    <property type="component" value="Unassembled WGS sequence"/>
</dbReference>
<reference evidence="2 3" key="1">
    <citation type="journal article" date="2021" name="Microb. Ecol.">
        <title>Candidatus Mesenet longicola: Novel Endosymbionts of Brontispa longissima that Induce Cytoplasmic Incompatibility.</title>
        <authorList>
            <person name="Takano S."/>
            <person name="Gotoh Y."/>
            <person name="Hayashi T."/>
        </authorList>
    </citation>
    <scope>NUCLEOTIDE SEQUENCE [LARGE SCALE GENOMIC DNA]</scope>
    <source>
        <strain evidence="2">L5</strain>
    </source>
</reference>
<proteinExistence type="predicted"/>
<evidence type="ECO:0000313" key="2">
    <source>
        <dbReference type="EMBL" id="GHM59417.1"/>
    </source>
</evidence>
<evidence type="ECO:0000313" key="3">
    <source>
        <dbReference type="Proteomes" id="UP000637906"/>
    </source>
</evidence>
<keyword evidence="3" id="KW-1185">Reference proteome</keyword>
<evidence type="ECO:0000256" key="1">
    <source>
        <dbReference type="SAM" id="MobiDB-lite"/>
    </source>
</evidence>
<comment type="caution">
    <text evidence="2">The sequence shown here is derived from an EMBL/GenBank/DDBJ whole genome shotgun (WGS) entry which is preliminary data.</text>
</comment>
<dbReference type="AlphaFoldDB" id="A0A8J3MMQ8"/>
<name>A0A8J3MMQ8_9RICK</name>
<dbReference type="EMBL" id="BNGU01000013">
    <property type="protein sequence ID" value="GHM59417.1"/>
    <property type="molecule type" value="Genomic_DNA"/>
</dbReference>
<organism evidence="2 3">
    <name type="scientific">Candidatus Mesenet longicola</name>
    <dbReference type="NCBI Taxonomy" id="1892558"/>
    <lineage>
        <taxon>Bacteria</taxon>
        <taxon>Pseudomonadati</taxon>
        <taxon>Pseudomonadota</taxon>
        <taxon>Alphaproteobacteria</taxon>
        <taxon>Rickettsiales</taxon>
        <taxon>Anaplasmataceae</taxon>
        <taxon>Candidatus Mesenet</taxon>
    </lineage>
</organism>
<gene>
    <name evidence="2" type="ORF">sL5_04100</name>
</gene>